<keyword evidence="2" id="KW-0472">Membrane</keyword>
<keyword evidence="4" id="KW-1185">Reference proteome</keyword>
<dbReference type="RefSeq" id="WP_013103784.1">
    <property type="nucleotide sequence ID" value="NZ_CP037939.1"/>
</dbReference>
<proteinExistence type="predicted"/>
<gene>
    <name evidence="3" type="ORF">EW139_07275</name>
</gene>
<dbReference type="InterPro" id="IPR010982">
    <property type="entry name" value="Lambda_DNA-bd_dom_sf"/>
</dbReference>
<evidence type="ECO:0000256" key="1">
    <source>
        <dbReference type="SAM" id="MobiDB-lite"/>
    </source>
</evidence>
<feature type="compositionally biased region" description="Polar residues" evidence="1">
    <location>
        <begin position="145"/>
        <end position="161"/>
    </location>
</feature>
<sequence length="293" mass="31659">MTETLTNQIGEQLKTARLKKNLTLDDIQASTKIQRRYLEAIENNNLGILPGDFYVRAFIRQYAMAVGLNPEDLLGETPASISRTNDLSRAHRDNDGVVRAGLDSSPSVQSRLSNMLPTIWMGALIVVVLIAVWFVLTHLTTGGQQSNDNGNVSVSTTNVPDDSSKQASSTAKASSSSKKKPKKTESKLDLGTPEQNVALQTTIYNLSGQADKQHVVKISAQGAGTNVRLTAGDTVLLNEMVTGDKTINIPKGTTAVNAQFTNVTNAVMTFDKQKVTVVDTATPFWNVLVNLDN</sequence>
<dbReference type="CDD" id="cd00093">
    <property type="entry name" value="HTH_XRE"/>
    <property type="match status" value="1"/>
</dbReference>
<dbReference type="InterPro" id="IPR001387">
    <property type="entry name" value="Cro/C1-type_HTH"/>
</dbReference>
<accession>A0ABX5SP81</accession>
<feature type="transmembrane region" description="Helical" evidence="2">
    <location>
        <begin position="119"/>
        <end position="136"/>
    </location>
</feature>
<dbReference type="PANTHER" id="PTHR34475:SF1">
    <property type="entry name" value="CYTOSKELETON PROTEIN RODZ"/>
    <property type="match status" value="1"/>
</dbReference>
<feature type="region of interest" description="Disordered" evidence="1">
    <location>
        <begin position="145"/>
        <end position="192"/>
    </location>
</feature>
<keyword evidence="2" id="KW-1133">Transmembrane helix</keyword>
<dbReference type="Gene3D" id="1.10.260.40">
    <property type="entry name" value="lambda repressor-like DNA-binding domains"/>
    <property type="match status" value="1"/>
</dbReference>
<dbReference type="Proteomes" id="UP000295756">
    <property type="component" value="Chromosome"/>
</dbReference>
<feature type="compositionally biased region" description="Low complexity" evidence="1">
    <location>
        <begin position="165"/>
        <end position="176"/>
    </location>
</feature>
<organism evidence="3 4">
    <name type="scientific">Leuconostoc kimchii</name>
    <dbReference type="NCBI Taxonomy" id="136609"/>
    <lineage>
        <taxon>Bacteria</taxon>
        <taxon>Bacillati</taxon>
        <taxon>Bacillota</taxon>
        <taxon>Bacilli</taxon>
        <taxon>Lactobacillales</taxon>
        <taxon>Lactobacillaceae</taxon>
        <taxon>Leuconostoc</taxon>
    </lineage>
</organism>
<evidence type="ECO:0000256" key="2">
    <source>
        <dbReference type="SAM" id="Phobius"/>
    </source>
</evidence>
<protein>
    <submittedName>
        <fullName evidence="3">Helix-turn-helix domain-containing protein</fullName>
    </submittedName>
</protein>
<name>A0ABX5SP81_9LACO</name>
<dbReference type="InterPro" id="IPR050400">
    <property type="entry name" value="Bact_Cytoskel_RodZ"/>
</dbReference>
<dbReference type="SUPFAM" id="SSF47413">
    <property type="entry name" value="lambda repressor-like DNA-binding domains"/>
    <property type="match status" value="1"/>
</dbReference>
<evidence type="ECO:0000313" key="4">
    <source>
        <dbReference type="Proteomes" id="UP000295756"/>
    </source>
</evidence>
<reference evidence="3 4" key="1">
    <citation type="submission" date="2019-03" db="EMBL/GenBank/DDBJ databases">
        <title>Complete Genome Sequence of Leuconostoc kimchii strain NKJ218 Isolated from Homemade Kimchi.</title>
        <authorList>
            <person name="Jung J.Y."/>
            <person name="Jin H.M."/>
            <person name="Jung J.-W."/>
            <person name="Lee S.-Y."/>
            <person name="Ryu B.-G."/>
            <person name="Han S.-S."/>
            <person name="Kang H.K."/>
            <person name="Choi H.W."/>
            <person name="Chung E.J."/>
            <person name="Choi K.-M."/>
        </authorList>
    </citation>
    <scope>NUCLEOTIDE SEQUENCE [LARGE SCALE GENOMIC DNA]</scope>
    <source>
        <strain evidence="3 4">NKJ218</strain>
    </source>
</reference>
<evidence type="ECO:0000313" key="3">
    <source>
        <dbReference type="EMBL" id="QBR47935.1"/>
    </source>
</evidence>
<dbReference type="PANTHER" id="PTHR34475">
    <property type="match status" value="1"/>
</dbReference>
<dbReference type="EMBL" id="CP037939">
    <property type="protein sequence ID" value="QBR47935.1"/>
    <property type="molecule type" value="Genomic_DNA"/>
</dbReference>
<keyword evidence="2" id="KW-0812">Transmembrane</keyword>
<dbReference type="Pfam" id="PF13413">
    <property type="entry name" value="HTH_25"/>
    <property type="match status" value="1"/>
</dbReference>